<dbReference type="GO" id="GO:0031422">
    <property type="term" value="C:RecQ family helicase-topoisomerase III complex"/>
    <property type="evidence" value="ECO:0007669"/>
    <property type="project" value="TreeGrafter"/>
</dbReference>
<dbReference type="SMART" id="SM01161">
    <property type="entry name" value="DUF1767"/>
    <property type="match status" value="1"/>
</dbReference>
<comment type="caution">
    <text evidence="1">The sequence shown here is derived from an EMBL/GenBank/DDBJ whole genome shotgun (WGS) entry which is preliminary data.</text>
</comment>
<evidence type="ECO:0000313" key="1">
    <source>
        <dbReference type="EMBL" id="CAD7702708.1"/>
    </source>
</evidence>
<dbReference type="AlphaFoldDB" id="A0A8S1J8X2"/>
<dbReference type="PANTHER" id="PTHR14790:SF15">
    <property type="entry name" value="RECQ-MEDIATED GENOME INSTABILITY PROTEIN 1"/>
    <property type="match status" value="1"/>
</dbReference>
<reference evidence="1" key="1">
    <citation type="submission" date="2020-12" db="EMBL/GenBank/DDBJ databases">
        <authorList>
            <person name="Iha C."/>
        </authorList>
    </citation>
    <scope>NUCLEOTIDE SEQUENCE</scope>
</reference>
<sequence length="103" mass="11381">MNFSDELRQRLNVCVKSEWCSRVLQRLAESRSIQCATDEAKLRHLFAAFLCSDMNVVGSGGLPAGLQDMHMAILQGRHVVQMDEAVNVAASAKERFDDGRGVS</sequence>
<name>A0A8S1J8X2_9CHLO</name>
<dbReference type="GO" id="GO:0000724">
    <property type="term" value="P:double-strand break repair via homologous recombination"/>
    <property type="evidence" value="ECO:0007669"/>
    <property type="project" value="TreeGrafter"/>
</dbReference>
<dbReference type="GO" id="GO:0000712">
    <property type="term" value="P:resolution of meiotic recombination intermediates"/>
    <property type="evidence" value="ECO:0007669"/>
    <property type="project" value="TreeGrafter"/>
</dbReference>
<dbReference type="Proteomes" id="UP000708148">
    <property type="component" value="Unassembled WGS sequence"/>
</dbReference>
<keyword evidence="2" id="KW-1185">Reference proteome</keyword>
<dbReference type="OrthoDB" id="341511at2759"/>
<accession>A0A8S1J8X2</accession>
<dbReference type="PANTHER" id="PTHR14790">
    <property type="entry name" value="RECQ-MEDIATED GENOME INSTABILITY PROTEIN 1 RMI1"/>
    <property type="match status" value="1"/>
</dbReference>
<evidence type="ECO:0000313" key="2">
    <source>
        <dbReference type="Proteomes" id="UP000708148"/>
    </source>
</evidence>
<protein>
    <submittedName>
        <fullName evidence="1">Uncharacterized protein</fullName>
    </submittedName>
</protein>
<proteinExistence type="predicted"/>
<organism evidence="1 2">
    <name type="scientific">Ostreobium quekettii</name>
    <dbReference type="NCBI Taxonomy" id="121088"/>
    <lineage>
        <taxon>Eukaryota</taxon>
        <taxon>Viridiplantae</taxon>
        <taxon>Chlorophyta</taxon>
        <taxon>core chlorophytes</taxon>
        <taxon>Ulvophyceae</taxon>
        <taxon>TCBD clade</taxon>
        <taxon>Bryopsidales</taxon>
        <taxon>Ostreobineae</taxon>
        <taxon>Ostreobiaceae</taxon>
        <taxon>Ostreobium</taxon>
    </lineage>
</organism>
<dbReference type="EMBL" id="CAJHUC010001921">
    <property type="protein sequence ID" value="CAD7702708.1"/>
    <property type="molecule type" value="Genomic_DNA"/>
</dbReference>
<gene>
    <name evidence="1" type="ORF">OSTQU699_LOCUS8065</name>
</gene>
<dbReference type="GO" id="GO:0016604">
    <property type="term" value="C:nuclear body"/>
    <property type="evidence" value="ECO:0007669"/>
    <property type="project" value="TreeGrafter"/>
</dbReference>